<dbReference type="EMBL" id="BLKW01000002">
    <property type="protein sequence ID" value="GFG72909.1"/>
    <property type="molecule type" value="Genomic_DNA"/>
</dbReference>
<dbReference type="GO" id="GO:0052890">
    <property type="term" value="F:oxidoreductase activity, acting on the CH-CH group of donors, with a flavin as acceptor"/>
    <property type="evidence" value="ECO:0007669"/>
    <property type="project" value="UniProtKB-UniRule"/>
</dbReference>
<feature type="region of interest" description="Dehydro-coenzyme F420-0 reductase" evidence="10">
    <location>
        <begin position="254"/>
        <end position="457"/>
    </location>
</feature>
<evidence type="ECO:0000256" key="8">
    <source>
        <dbReference type="ARBA" id="ARBA00023211"/>
    </source>
</evidence>
<dbReference type="GO" id="GO:0052619">
    <property type="term" value="F:coenzyme F420-1:gamma-L-glutamate ligase activity"/>
    <property type="evidence" value="ECO:0007669"/>
    <property type="project" value="UniProtKB-UniRule"/>
</dbReference>
<dbReference type="FunFam" id="3.40.109.10:FF:000009">
    <property type="entry name" value="Coenzyme F420:L-glutamate ligase"/>
    <property type="match status" value="1"/>
</dbReference>
<dbReference type="GO" id="GO:0052645">
    <property type="term" value="P:F420-0 metabolic process"/>
    <property type="evidence" value="ECO:0007669"/>
    <property type="project" value="UniProtKB-UniRule"/>
</dbReference>
<feature type="binding site" evidence="10">
    <location>
        <position position="115"/>
    </location>
    <ligand>
        <name>a divalent metal cation</name>
        <dbReference type="ChEBI" id="CHEBI:60240"/>
        <label>1</label>
    </ligand>
</feature>
<dbReference type="EC" id="6.3.2.31" evidence="10"/>
<feature type="binding site" evidence="10">
    <location>
        <position position="408"/>
    </location>
    <ligand>
        <name>FMN</name>
        <dbReference type="ChEBI" id="CHEBI:58210"/>
    </ligand>
</feature>
<dbReference type="HAMAP" id="MF_01259">
    <property type="entry name" value="F420_ligase_FbiB"/>
    <property type="match status" value="1"/>
</dbReference>
<comment type="similarity">
    <text evidence="10">In the N-terminal section; belongs to the CofE family.</text>
</comment>
<evidence type="ECO:0000313" key="14">
    <source>
        <dbReference type="EMBL" id="GFG72909.1"/>
    </source>
</evidence>
<feature type="binding site" evidence="10">
    <location>
        <position position="157"/>
    </location>
    <ligand>
        <name>a divalent metal cation</name>
        <dbReference type="ChEBI" id="CHEBI:60240"/>
        <label>2</label>
    </ligand>
</feature>
<dbReference type="Pfam" id="PF01996">
    <property type="entry name" value="F420_ligase"/>
    <property type="match status" value="1"/>
</dbReference>
<evidence type="ECO:0000256" key="7">
    <source>
        <dbReference type="ARBA" id="ARBA00023134"/>
    </source>
</evidence>
<evidence type="ECO:0000256" key="4">
    <source>
        <dbReference type="ARBA" id="ARBA00022842"/>
    </source>
</evidence>
<dbReference type="InterPro" id="IPR023661">
    <property type="entry name" value="FbiB"/>
</dbReference>
<feature type="region of interest" description="Disordered" evidence="11">
    <location>
        <begin position="438"/>
        <end position="457"/>
    </location>
</feature>
<dbReference type="AlphaFoldDB" id="A0A7I9XSD5"/>
<keyword evidence="9 10" id="KW-0511">Multifunctional enzyme</keyword>
<dbReference type="UniPathway" id="UPA00071"/>
<dbReference type="NCBIfam" id="TIGR03553">
    <property type="entry name" value="F420_FbiB_CTERM"/>
    <property type="match status" value="1"/>
</dbReference>
<feature type="binding site" evidence="10">
    <location>
        <position position="329"/>
    </location>
    <ligand>
        <name>coenzyme F420-(gamma-Glu)n</name>
        <dbReference type="ChEBI" id="CHEBI:133980"/>
    </ligand>
</feature>
<feature type="binding site" evidence="10">
    <location>
        <begin position="269"/>
        <end position="273"/>
    </location>
    <ligand>
        <name>FMN</name>
        <dbReference type="ChEBI" id="CHEBI:58210"/>
    </ligand>
</feature>
<evidence type="ECO:0000256" key="2">
    <source>
        <dbReference type="ARBA" id="ARBA00022723"/>
    </source>
</evidence>
<comment type="catalytic activity">
    <reaction evidence="10">
        <text>oxidized coenzyme F420-0 + GTP + L-glutamate = oxidized coenzyme F420-1 + GDP + phosphate + H(+)</text>
        <dbReference type="Rhea" id="RHEA:30555"/>
        <dbReference type="ChEBI" id="CHEBI:15378"/>
        <dbReference type="ChEBI" id="CHEBI:29985"/>
        <dbReference type="ChEBI" id="CHEBI:37565"/>
        <dbReference type="ChEBI" id="CHEBI:43474"/>
        <dbReference type="ChEBI" id="CHEBI:58189"/>
        <dbReference type="ChEBI" id="CHEBI:59907"/>
        <dbReference type="ChEBI" id="CHEBI:59920"/>
        <dbReference type="EC" id="6.3.2.31"/>
    </reaction>
</comment>
<keyword evidence="5 10" id="KW-0630">Potassium</keyword>
<evidence type="ECO:0000259" key="13">
    <source>
        <dbReference type="Pfam" id="PF01996"/>
    </source>
</evidence>
<accession>A0A7I9XSD5</accession>
<comment type="catalytic activity">
    <reaction evidence="10">
        <text>oxidized coenzyme F420-0 + FMN + H(+) = dehydro coenzyme F420-0 + FMNH2</text>
        <dbReference type="Rhea" id="RHEA:60360"/>
        <dbReference type="ChEBI" id="CHEBI:15378"/>
        <dbReference type="ChEBI" id="CHEBI:57618"/>
        <dbReference type="ChEBI" id="CHEBI:58210"/>
        <dbReference type="ChEBI" id="CHEBI:59907"/>
        <dbReference type="ChEBI" id="CHEBI:143705"/>
        <dbReference type="EC" id="1.3.8.17"/>
    </reaction>
</comment>
<dbReference type="NCBIfam" id="NF009810">
    <property type="entry name" value="PRK13294.1"/>
    <property type="match status" value="1"/>
</dbReference>
<evidence type="ECO:0000256" key="10">
    <source>
        <dbReference type="HAMAP-Rule" id="MF_01259"/>
    </source>
</evidence>
<dbReference type="Gene3D" id="3.30.1330.100">
    <property type="entry name" value="CofE-like"/>
    <property type="match status" value="1"/>
</dbReference>
<keyword evidence="6 10" id="KW-0560">Oxidoreductase</keyword>
<keyword evidence="15" id="KW-1185">Reference proteome</keyword>
<comment type="cofactor">
    <cofactor evidence="10">
        <name>K(+)</name>
        <dbReference type="ChEBI" id="CHEBI:29103"/>
    </cofactor>
    <text evidence="10">Monovalent cation. The ion could be potassium.</text>
</comment>
<comment type="catalytic activity">
    <reaction evidence="10">
        <text>oxidized coenzyme F420-1 + GTP + L-glutamate = oxidized coenzyme F420-2 + GDP + phosphate + H(+)</text>
        <dbReference type="Rhea" id="RHEA:30523"/>
        <dbReference type="ChEBI" id="CHEBI:15378"/>
        <dbReference type="ChEBI" id="CHEBI:29985"/>
        <dbReference type="ChEBI" id="CHEBI:37565"/>
        <dbReference type="ChEBI" id="CHEBI:43474"/>
        <dbReference type="ChEBI" id="CHEBI:57922"/>
        <dbReference type="ChEBI" id="CHEBI:58189"/>
        <dbReference type="ChEBI" id="CHEBI:59920"/>
        <dbReference type="EC" id="6.3.2.34"/>
    </reaction>
</comment>
<protein>
    <recommendedName>
        <fullName evidence="10">Bifunctional F420 biosynthesis protein FbiB</fullName>
    </recommendedName>
    <domain>
        <recommendedName>
            <fullName evidence="10">Coenzyme F420:L-glutamate ligase</fullName>
            <ecNumber evidence="10">6.3.2.31</ecNumber>
            <ecNumber evidence="10">6.3.2.34</ecNumber>
        </recommendedName>
        <alternativeName>
            <fullName evidence="10">Coenzyme F420-0:L-glutamate ligase</fullName>
        </alternativeName>
        <alternativeName>
            <fullName evidence="10">Coenzyme F420-1:gamma-L-glutamate ligase</fullName>
        </alternativeName>
    </domain>
    <domain>
        <recommendedName>
            <fullName evidence="10">Dehydro-coenzyme F420-0 reductase</fullName>
            <ecNumber evidence="10">1.3.8.17</ecNumber>
        </recommendedName>
    </domain>
</protein>
<dbReference type="InterPro" id="IPR002847">
    <property type="entry name" value="F420-0_gamma-glut_ligase-dom"/>
</dbReference>
<comment type="cofactor">
    <cofactor evidence="10">
        <name>Mg(2+)</name>
        <dbReference type="ChEBI" id="CHEBI:18420"/>
    </cofactor>
    <cofactor evidence="10">
        <name>Mn(2+)</name>
        <dbReference type="ChEBI" id="CHEBI:29035"/>
    </cofactor>
    <text evidence="10">Binds 2 divalent metal cations per subunit. The ions could be magnesium and/or manganese.</text>
</comment>
<organism evidence="14 15">
    <name type="scientific">Mycobacterium botniense</name>
    <dbReference type="NCBI Taxonomy" id="84962"/>
    <lineage>
        <taxon>Bacteria</taxon>
        <taxon>Bacillati</taxon>
        <taxon>Actinomycetota</taxon>
        <taxon>Actinomycetes</taxon>
        <taxon>Mycobacteriales</taxon>
        <taxon>Mycobacteriaceae</taxon>
        <taxon>Mycobacterium</taxon>
    </lineage>
</organism>
<dbReference type="SUPFAM" id="SSF144010">
    <property type="entry name" value="CofE-like"/>
    <property type="match status" value="1"/>
</dbReference>
<evidence type="ECO:0000256" key="11">
    <source>
        <dbReference type="SAM" id="MobiDB-lite"/>
    </source>
</evidence>
<feature type="binding site" evidence="10">
    <location>
        <position position="297"/>
    </location>
    <ligand>
        <name>FMN</name>
        <dbReference type="ChEBI" id="CHEBI:58210"/>
    </ligand>
</feature>
<keyword evidence="8 10" id="KW-0464">Manganese</keyword>
<reference evidence="14 15" key="1">
    <citation type="journal article" date="2019" name="Emerg. Microbes Infect.">
        <title>Comprehensive subspecies identification of 175 nontuberculous mycobacteria species based on 7547 genomic profiles.</title>
        <authorList>
            <person name="Matsumoto Y."/>
            <person name="Kinjo T."/>
            <person name="Motooka D."/>
            <person name="Nabeya D."/>
            <person name="Jung N."/>
            <person name="Uechi K."/>
            <person name="Horii T."/>
            <person name="Iida T."/>
            <person name="Fujita J."/>
            <person name="Nakamura S."/>
        </authorList>
    </citation>
    <scope>NUCLEOTIDE SEQUENCE [LARGE SCALE GENOMIC DNA]</scope>
    <source>
        <strain evidence="14 15">JCM 17322</strain>
    </source>
</reference>
<feature type="binding site" evidence="10">
    <location>
        <begin position="26"/>
        <end position="29"/>
    </location>
    <ligand>
        <name>GTP</name>
        <dbReference type="ChEBI" id="CHEBI:37565"/>
    </ligand>
</feature>
<dbReference type="InterPro" id="IPR000415">
    <property type="entry name" value="Nitroreductase-like"/>
</dbReference>
<evidence type="ECO:0000256" key="5">
    <source>
        <dbReference type="ARBA" id="ARBA00022958"/>
    </source>
</evidence>
<dbReference type="PANTHER" id="PTHR47917:SF1">
    <property type="entry name" value="COENZYME F420:L-GLUTAMATE LIGASE"/>
    <property type="match status" value="1"/>
</dbReference>
<feature type="domain" description="Coenzyme F420:L-glutamate ligase-like" evidence="13">
    <location>
        <begin position="26"/>
        <end position="225"/>
    </location>
</feature>
<feature type="binding site" evidence="10">
    <location>
        <position position="156"/>
    </location>
    <ligand>
        <name>a divalent metal cation</name>
        <dbReference type="ChEBI" id="CHEBI:60240"/>
        <label>1</label>
    </ligand>
</feature>
<evidence type="ECO:0000259" key="12">
    <source>
        <dbReference type="Pfam" id="PF00881"/>
    </source>
</evidence>
<dbReference type="Pfam" id="PF00881">
    <property type="entry name" value="Nitroreductase"/>
    <property type="match status" value="1"/>
</dbReference>
<evidence type="ECO:0000256" key="1">
    <source>
        <dbReference type="ARBA" id="ARBA00022598"/>
    </source>
</evidence>
<dbReference type="NCBIfam" id="TIGR01916">
    <property type="entry name" value="F420_cofE"/>
    <property type="match status" value="1"/>
</dbReference>
<sequence length="457" mass="47992">MTRTPAPARAEHGTGSAIEILPVTGLPEFRAGDDLCAALAAAAPWLRDGDVVVVTSKVVSKCEGRLVPAPTDPQARDELRRKLIEREAVRVLARKGRTLITENTLGVVQAAAGVDGSNVGTGELVLLPADPDASAAALRAGLRERLGVTVGVVITDTMGRAWRTGQIDAAVGAAGLTVLRSYAGVVDPHGNELVVTEVAVADEIAAAADLVKGKLTAVPVAVVRGLNGSVVTENGSTARHLVRPGTEDLFWLGTAEALELGRQQAQLLRRSVRRFTAQPVPAHLVEAAVAEALTAPAPHHTRPARFVWLQTRATRTRLLDAMRDKWRADLAGDGKSAEAIERRVARGQILYDAPEVIIPMLAAEGAHPYPDAARAAAEHTMFTVAVGAAVQALLVALAVRGLGSCWIGSTIFAADVVRAQLQLPSDWEPLGAIAIGYPHDPAQPRQPAPVDGGLVRK</sequence>
<dbReference type="EC" id="1.3.8.17" evidence="10"/>
<feature type="region of interest" description="Coenzyme F420:L-glutamate ligase" evidence="10">
    <location>
        <begin position="1"/>
        <end position="253"/>
    </location>
</feature>
<dbReference type="GO" id="GO:0052618">
    <property type="term" value="F:coenzyme F420-0:L-glutamate ligase activity"/>
    <property type="evidence" value="ECO:0007669"/>
    <property type="project" value="UniProtKB-UniRule"/>
</dbReference>
<feature type="binding site" evidence="10">
    <location>
        <position position="61"/>
    </location>
    <ligand>
        <name>GTP</name>
        <dbReference type="ChEBI" id="CHEBI:37565"/>
    </ligand>
</feature>
<dbReference type="GO" id="GO:0046872">
    <property type="term" value="F:metal ion binding"/>
    <property type="evidence" value="ECO:0007669"/>
    <property type="project" value="UniProtKB-KW"/>
</dbReference>
<comment type="function">
    <text evidence="10">Bifunctional enzyme that catalyzes the GTP-dependent successive addition of multiple gamma-linked L-glutamates to the L-lactyl phosphodiester of 7,8-didemethyl-8-hydroxy-5-deazariboflavin (F420-0) to form polyglutamated F420 derivatives, and the FMNH2-dependent reduction of dehydro-F420-0 to form F420-0.</text>
</comment>
<keyword evidence="4 10" id="KW-0460">Magnesium</keyword>
<dbReference type="RefSeq" id="WP_163753524.1">
    <property type="nucleotide sequence ID" value="NZ_BLKW01000002.1"/>
</dbReference>
<keyword evidence="1 10" id="KW-0436">Ligase</keyword>
<comment type="catalytic activity">
    <reaction evidence="10">
        <text>oxidized coenzyme F420-(gamma-L-Glu)(n) + GTP + L-glutamate = oxidized coenzyme F420-(gamma-L-Glu)(n+1) + GDP + phosphate + H(+)</text>
        <dbReference type="Rhea" id="RHEA:51236"/>
        <dbReference type="Rhea" id="RHEA-COMP:12939"/>
        <dbReference type="Rhea" id="RHEA-COMP:12940"/>
        <dbReference type="ChEBI" id="CHEBI:15378"/>
        <dbReference type="ChEBI" id="CHEBI:29985"/>
        <dbReference type="ChEBI" id="CHEBI:37565"/>
        <dbReference type="ChEBI" id="CHEBI:43474"/>
        <dbReference type="ChEBI" id="CHEBI:58189"/>
        <dbReference type="ChEBI" id="CHEBI:133980"/>
    </reaction>
</comment>
<feature type="binding site" evidence="10">
    <location>
        <position position="445"/>
    </location>
    <ligand>
        <name>FMN</name>
        <dbReference type="ChEBI" id="CHEBI:58210"/>
    </ligand>
</feature>
<gene>
    <name evidence="10 14" type="primary">fbiB</name>
    <name evidence="14" type="ORF">MBOT_02740</name>
</gene>
<name>A0A7I9XSD5_9MYCO</name>
<dbReference type="EC" id="6.3.2.34" evidence="10"/>
<proteinExistence type="inferred from homology"/>
<dbReference type="InterPro" id="IPR008225">
    <property type="entry name" value="F420-0_g-glutamyl_ligase"/>
</dbReference>
<feature type="binding site" evidence="10">
    <location>
        <position position="118"/>
    </location>
    <ligand>
        <name>GTP</name>
        <dbReference type="ChEBI" id="CHEBI:37565"/>
    </ligand>
</feature>
<dbReference type="SUPFAM" id="SSF55469">
    <property type="entry name" value="FMN-dependent nitroreductase-like"/>
    <property type="match status" value="1"/>
</dbReference>
<dbReference type="CDD" id="cd20607">
    <property type="entry name" value="FbiB_C-like"/>
    <property type="match status" value="1"/>
</dbReference>
<evidence type="ECO:0000256" key="9">
    <source>
        <dbReference type="ARBA" id="ARBA00023268"/>
    </source>
</evidence>
<evidence type="ECO:0000256" key="3">
    <source>
        <dbReference type="ARBA" id="ARBA00022741"/>
    </source>
</evidence>
<keyword evidence="2 10" id="KW-0479">Metal-binding</keyword>
<keyword evidence="3 10" id="KW-0547">Nucleotide-binding</keyword>
<dbReference type="InterPro" id="IPR029479">
    <property type="entry name" value="Nitroreductase"/>
</dbReference>
<feature type="binding site" evidence="10">
    <location>
        <position position="56"/>
    </location>
    <ligand>
        <name>GTP</name>
        <dbReference type="ChEBI" id="CHEBI:37565"/>
    </ligand>
</feature>
<dbReference type="Gene3D" id="3.40.109.10">
    <property type="entry name" value="NADH Oxidase"/>
    <property type="match status" value="1"/>
</dbReference>
<keyword evidence="7 10" id="KW-0342">GTP-binding</keyword>
<evidence type="ECO:0000313" key="15">
    <source>
        <dbReference type="Proteomes" id="UP000465361"/>
    </source>
</evidence>
<feature type="domain" description="Nitroreductase" evidence="12">
    <location>
        <begin position="269"/>
        <end position="437"/>
    </location>
</feature>
<evidence type="ECO:0000256" key="6">
    <source>
        <dbReference type="ARBA" id="ARBA00023002"/>
    </source>
</evidence>
<comment type="caution">
    <text evidence="14">The sequence shown here is derived from an EMBL/GenBank/DDBJ whole genome shotgun (WGS) entry which is preliminary data.</text>
</comment>
<dbReference type="Proteomes" id="UP000465361">
    <property type="component" value="Unassembled WGS sequence"/>
</dbReference>
<dbReference type="InterPro" id="IPR019943">
    <property type="entry name" value="F420_FbiB_C"/>
</dbReference>
<dbReference type="Gene3D" id="3.90.1660.10">
    <property type="entry name" value="CofE-like domain"/>
    <property type="match status" value="1"/>
</dbReference>
<dbReference type="PANTHER" id="PTHR47917">
    <property type="match status" value="1"/>
</dbReference>
<dbReference type="GO" id="GO:0005525">
    <property type="term" value="F:GTP binding"/>
    <property type="evidence" value="ECO:0007669"/>
    <property type="project" value="UniProtKB-KW"/>
</dbReference>
<comment type="pathway">
    <text evidence="10">Cofactor biosynthesis; coenzyme F420 biosynthesis.</text>
</comment>